<accession>A0AAU7XGR0</accession>
<feature type="transmembrane region" description="Helical" evidence="7">
    <location>
        <begin position="6"/>
        <end position="32"/>
    </location>
</feature>
<keyword evidence="5 7" id="KW-1133">Transmembrane helix</keyword>
<name>A0AAU7XGR0_9HYPH</name>
<proteinExistence type="inferred from homology"/>
<dbReference type="GO" id="GO:0005886">
    <property type="term" value="C:plasma membrane"/>
    <property type="evidence" value="ECO:0007669"/>
    <property type="project" value="UniProtKB-SubCell"/>
</dbReference>
<keyword evidence="6 7" id="KW-0472">Membrane</keyword>
<evidence type="ECO:0000256" key="3">
    <source>
        <dbReference type="ARBA" id="ARBA00022475"/>
    </source>
</evidence>
<keyword evidence="4 7" id="KW-0812">Transmembrane</keyword>
<dbReference type="AlphaFoldDB" id="A0AAU7XGR0"/>
<comment type="subcellular location">
    <subcellularLocation>
        <location evidence="1">Cell membrane</location>
        <topology evidence="1">Multi-pass membrane protein</topology>
    </subcellularLocation>
</comment>
<evidence type="ECO:0000256" key="1">
    <source>
        <dbReference type="ARBA" id="ARBA00004651"/>
    </source>
</evidence>
<dbReference type="InterPro" id="IPR003688">
    <property type="entry name" value="TraG/VirD4"/>
</dbReference>
<dbReference type="Pfam" id="PF02534">
    <property type="entry name" value="T4SS-DNA_transf"/>
    <property type="match status" value="1"/>
</dbReference>
<dbReference type="RefSeq" id="WP_407052112.1">
    <property type="nucleotide sequence ID" value="NZ_CP158569.1"/>
</dbReference>
<dbReference type="InterPro" id="IPR051539">
    <property type="entry name" value="T4SS-coupling_protein"/>
</dbReference>
<dbReference type="Gene3D" id="3.40.50.300">
    <property type="entry name" value="P-loop containing nucleotide triphosphate hydrolases"/>
    <property type="match status" value="1"/>
</dbReference>
<dbReference type="CDD" id="cd01127">
    <property type="entry name" value="TrwB_TraG_TraD_VirD4"/>
    <property type="match status" value="1"/>
</dbReference>
<evidence type="ECO:0000313" key="8">
    <source>
        <dbReference type="EMBL" id="XBY47027.1"/>
    </source>
</evidence>
<dbReference type="EMBL" id="CP158569">
    <property type="protein sequence ID" value="XBY47027.1"/>
    <property type="molecule type" value="Genomic_DNA"/>
</dbReference>
<dbReference type="InterPro" id="IPR027417">
    <property type="entry name" value="P-loop_NTPase"/>
</dbReference>
<dbReference type="PANTHER" id="PTHR37937:SF1">
    <property type="entry name" value="CONJUGATIVE TRANSFER: DNA TRANSPORT"/>
    <property type="match status" value="1"/>
</dbReference>
<dbReference type="PANTHER" id="PTHR37937">
    <property type="entry name" value="CONJUGATIVE TRANSFER: DNA TRANSPORT"/>
    <property type="match status" value="1"/>
</dbReference>
<dbReference type="KEGG" id="mflg:ABS361_22590"/>
<evidence type="ECO:0000256" key="6">
    <source>
        <dbReference type="ARBA" id="ARBA00023136"/>
    </source>
</evidence>
<evidence type="ECO:0000256" key="5">
    <source>
        <dbReference type="ARBA" id="ARBA00022989"/>
    </source>
</evidence>
<dbReference type="SUPFAM" id="SSF52540">
    <property type="entry name" value="P-loop containing nucleoside triphosphate hydrolases"/>
    <property type="match status" value="1"/>
</dbReference>
<organism evidence="8">
    <name type="scientific">Methyloraptor flagellatus</name>
    <dbReference type="NCBI Taxonomy" id="3162530"/>
    <lineage>
        <taxon>Bacteria</taxon>
        <taxon>Pseudomonadati</taxon>
        <taxon>Pseudomonadota</taxon>
        <taxon>Alphaproteobacteria</taxon>
        <taxon>Hyphomicrobiales</taxon>
        <taxon>Ancalomicrobiaceae</taxon>
        <taxon>Methyloraptor</taxon>
    </lineage>
</organism>
<evidence type="ECO:0000256" key="4">
    <source>
        <dbReference type="ARBA" id="ARBA00022692"/>
    </source>
</evidence>
<keyword evidence="3" id="KW-1003">Cell membrane</keyword>
<reference evidence="8" key="1">
    <citation type="submission" date="2024-06" db="EMBL/GenBank/DDBJ databases">
        <title>Methylostella associata gen. nov., sp. nov., a novel Ancalomicrobiaceae-affiliated facultatively methylotrophic bacteria that feed on methanotrophs of the genus Methylococcus.</title>
        <authorList>
            <person name="Saltykova V."/>
            <person name="Danilova O.V."/>
            <person name="Oshkin I.Y."/>
            <person name="Belova S.E."/>
            <person name="Pimenov N.V."/>
            <person name="Dedysh S.N."/>
        </authorList>
    </citation>
    <scope>NUCLEOTIDE SEQUENCE</scope>
    <source>
        <strain evidence="8">S20</strain>
        <plasmid evidence="8">p_s20</plasmid>
    </source>
</reference>
<protein>
    <submittedName>
        <fullName evidence="8">Type IV secretory system conjugative DNA transfer family protein</fullName>
    </submittedName>
</protein>
<evidence type="ECO:0000256" key="2">
    <source>
        <dbReference type="ARBA" id="ARBA00008806"/>
    </source>
</evidence>
<keyword evidence="8" id="KW-0614">Plasmid</keyword>
<geneLocation type="plasmid" evidence="8">
    <name>p_s20</name>
</geneLocation>
<gene>
    <name evidence="8" type="ORF">ABS361_22590</name>
</gene>
<evidence type="ECO:0000256" key="7">
    <source>
        <dbReference type="SAM" id="Phobius"/>
    </source>
</evidence>
<sequence length="718" mass="78656">MQEGLLILFGMFAVFVAYFAVGGIGGIAGRLVRIGTATRPRQASGAFAAAVRSDPRAGSGEGFSRAEALEAIDAFYANDLHVVAVMVRDLVPHVLPQASVNRMGEAIAQRVRHAKRDPDLPNQIEAEIGSFVEQQAIQALAGTVLARTLRDLSDQERATLRLADMLRALERLSDREVLAIRLPILWNDGKCHVEAPGGFERADRVVELRRGLADLILAHGGHAAMAAERTMEALRAALEAPTVAATDRAVLERYLFAGARWMTPADTPERLMTPGRGRSALVLGTYPNGEDFLYDMAESLITIASPGSGKSQAHVLRNLLRCESGAMVLDIKGEMFRDSSAWRATLGPVVKFAPGDPESVSLNPLDWIRPDHIWDDADRIAPLLYVAPDQAKADAYFEGRAISLIQVALAYVAFVVEPTDRNMYSVVVLLYQLADPAFLQAWMEYFTGADAIPADPERGIEGREALVGNNDLPQLTLEVGVIANLPHKQREGVIDGTRRMLQVWLSPEVKAITGRTEFDAAALRAGGTLYLCVNDDDIERLASVVRVVVGMMMRGLQRDGTGRDKAIVTFFLDEMPRLQTMPLIETMLDIGRGYGIRLWLFAQNFGQLQARYKNAGGILRNCAVRCFMNIDHEDGRLMSDILGEREGLLDGRRKPLAEPWELSGPEFEDKILVFHRSGLPARLTKVFAFNDPVCKARLGSVGTRRDTGDQDPVTPAGG</sequence>
<comment type="similarity">
    <text evidence="2">Belongs to the VirD4/TraG family.</text>
</comment>